<feature type="non-terminal residue" evidence="2">
    <location>
        <position position="651"/>
    </location>
</feature>
<dbReference type="AlphaFoldDB" id="A0A6G0VX74"/>
<dbReference type="Pfam" id="PF14291">
    <property type="entry name" value="DUF4371"/>
    <property type="match status" value="1"/>
</dbReference>
<gene>
    <name evidence="2" type="ORF">FWK35_00027257</name>
</gene>
<evidence type="ECO:0000313" key="2">
    <source>
        <dbReference type="EMBL" id="KAF0712774.1"/>
    </source>
</evidence>
<dbReference type="SMART" id="SM00597">
    <property type="entry name" value="ZnF_TTF"/>
    <property type="match status" value="1"/>
</dbReference>
<dbReference type="Proteomes" id="UP000478052">
    <property type="component" value="Unassembled WGS sequence"/>
</dbReference>
<organism evidence="2 3">
    <name type="scientific">Aphis craccivora</name>
    <name type="common">Cowpea aphid</name>
    <dbReference type="NCBI Taxonomy" id="307492"/>
    <lineage>
        <taxon>Eukaryota</taxon>
        <taxon>Metazoa</taxon>
        <taxon>Ecdysozoa</taxon>
        <taxon>Arthropoda</taxon>
        <taxon>Hexapoda</taxon>
        <taxon>Insecta</taxon>
        <taxon>Pterygota</taxon>
        <taxon>Neoptera</taxon>
        <taxon>Paraneoptera</taxon>
        <taxon>Hemiptera</taxon>
        <taxon>Sternorrhyncha</taxon>
        <taxon>Aphidomorpha</taxon>
        <taxon>Aphidoidea</taxon>
        <taxon>Aphididae</taxon>
        <taxon>Aphidini</taxon>
        <taxon>Aphis</taxon>
        <taxon>Aphis</taxon>
    </lineage>
</organism>
<sequence length="651" mass="74397">MNNAKMYNIFNMKSKSVKKAECDDIDDEIKVDEPAELPEKIIKCDVNIMLDLGTLESGPVRPILNTYPKTKYGKQNRSFSASYFNEFSWLEYSLKQDAVYCFACRIFGVDSGHLEQTFTSIGFKIGKKQISGCKDAKTNKTKLQLHALSDHHLTAMTKWLAYNSAQKTGTIVSQMSTANQKQINENREYIKCLIEIILYFGHQGISFRGHRENEESLNKGNFKEMCYLISKFNPEFAKKFQNNLTNHTSWLIQNDLIYLCASKVKETIINEIKNAGMFSIQCDEARCHHEEQLAICIRYPKNLSVCERFVEFVNVSKKQDADALVKALLNFIHTSNLSEVPIIGQSYDGAAVMSGSEGGVQSKLRQNHPPASKAIYIHCMAHKLNLVIVDMCKHLKDARSFTKLIEMQNKLNLKKTKICQLSDTRWICRYKSCEAVLNNFEAIICILTEEIEVQESKDVTQAIGCLATMKNVKFVVYLFILHEVLRIVNILSTQLQAKSATLGNSASLVKGIISTLETNRSSCHFNKIWDGVITFCDKHNISTCKDEPKRQRKDDTVRPDGRPVSLTCLTQSMLLVLKKTFLYSLFRNKEPMFLKGFDVTIATRAEENNRIIDEKTYWKTSAFFPILDTVIFNMKRRFSEESFQMATSIDK</sequence>
<dbReference type="PANTHER" id="PTHR45749:SF37">
    <property type="entry name" value="OS05G0311600 PROTEIN"/>
    <property type="match status" value="1"/>
</dbReference>
<dbReference type="PANTHER" id="PTHR45749">
    <property type="match status" value="1"/>
</dbReference>
<comment type="caution">
    <text evidence="2">The sequence shown here is derived from an EMBL/GenBank/DDBJ whole genome shotgun (WGS) entry which is preliminary data.</text>
</comment>
<proteinExistence type="predicted"/>
<reference evidence="2 3" key="1">
    <citation type="submission" date="2019-08" db="EMBL/GenBank/DDBJ databases">
        <title>Whole genome of Aphis craccivora.</title>
        <authorList>
            <person name="Voronova N.V."/>
            <person name="Shulinski R.S."/>
            <person name="Bandarenka Y.V."/>
            <person name="Zhorov D.G."/>
            <person name="Warner D."/>
        </authorList>
    </citation>
    <scope>NUCLEOTIDE SEQUENCE [LARGE SCALE GENOMIC DNA]</scope>
    <source>
        <strain evidence="2">180601</strain>
        <tissue evidence="2">Whole Body</tissue>
    </source>
</reference>
<evidence type="ECO:0000313" key="3">
    <source>
        <dbReference type="Proteomes" id="UP000478052"/>
    </source>
</evidence>
<dbReference type="InterPro" id="IPR025398">
    <property type="entry name" value="DUF4371"/>
</dbReference>
<dbReference type="InterPro" id="IPR006580">
    <property type="entry name" value="Znf_TTF"/>
</dbReference>
<dbReference type="SUPFAM" id="SSF53098">
    <property type="entry name" value="Ribonuclease H-like"/>
    <property type="match status" value="1"/>
</dbReference>
<dbReference type="InterPro" id="IPR012337">
    <property type="entry name" value="RNaseH-like_sf"/>
</dbReference>
<evidence type="ECO:0000259" key="1">
    <source>
        <dbReference type="SMART" id="SM00597"/>
    </source>
</evidence>
<accession>A0A6G0VX74</accession>
<dbReference type="EMBL" id="VUJU01010836">
    <property type="protein sequence ID" value="KAF0712774.1"/>
    <property type="molecule type" value="Genomic_DNA"/>
</dbReference>
<protein>
    <submittedName>
        <fullName evidence="2">Zinc finger MYM-type protein 1-like</fullName>
    </submittedName>
</protein>
<keyword evidence="3" id="KW-1185">Reference proteome</keyword>
<name>A0A6G0VX74_APHCR</name>
<dbReference type="OrthoDB" id="6778582at2759"/>
<feature type="domain" description="TTF-type" evidence="1">
    <location>
        <begin position="75"/>
        <end position="171"/>
    </location>
</feature>